<evidence type="ECO:0000259" key="1">
    <source>
        <dbReference type="PROSITE" id="PS51186"/>
    </source>
</evidence>
<dbReference type="GO" id="GO:0016747">
    <property type="term" value="F:acyltransferase activity, transferring groups other than amino-acyl groups"/>
    <property type="evidence" value="ECO:0007669"/>
    <property type="project" value="InterPro"/>
</dbReference>
<protein>
    <submittedName>
        <fullName evidence="2">GNAT domain-containing protein</fullName>
    </submittedName>
</protein>
<dbReference type="PROSITE" id="PS51186">
    <property type="entry name" value="GNAT"/>
    <property type="match status" value="1"/>
</dbReference>
<dbReference type="InterPro" id="IPR016181">
    <property type="entry name" value="Acyl_CoA_acyltransferase"/>
</dbReference>
<proteinExistence type="predicted"/>
<dbReference type="InterPro" id="IPR000182">
    <property type="entry name" value="GNAT_dom"/>
</dbReference>
<evidence type="ECO:0000313" key="2">
    <source>
        <dbReference type="EMBL" id="QTA91771.1"/>
    </source>
</evidence>
<dbReference type="RefSeq" id="WP_207679408.1">
    <property type="nucleotide sequence ID" value="NZ_CP061800.1"/>
</dbReference>
<name>A0A975BU31_9BACT</name>
<gene>
    <name evidence="2" type="ORF">dnm_078450</name>
</gene>
<dbReference type="EMBL" id="CP061800">
    <property type="protein sequence ID" value="QTA91771.1"/>
    <property type="molecule type" value="Genomic_DNA"/>
</dbReference>
<dbReference type="CDD" id="cd04301">
    <property type="entry name" value="NAT_SF"/>
    <property type="match status" value="1"/>
</dbReference>
<evidence type="ECO:0000313" key="3">
    <source>
        <dbReference type="Proteomes" id="UP000663722"/>
    </source>
</evidence>
<dbReference type="Pfam" id="PF13302">
    <property type="entry name" value="Acetyltransf_3"/>
    <property type="match status" value="1"/>
</dbReference>
<sequence length="201" mass="23193">MNSRNPKRQKTGKKFKSKLLFLDSPALTHQCPSQYESHIKLNNGEDVFLRPIAKSDRYLIVDLFNKMSPQSVYLRFLHRFKTLPESMINRLIDINYHTNFALAATVRENGKDAIIAVGRYGYDHDEGIIDLAIAVRDDWQQIGLGETMLIKVINIAKDHGISHFTSMIAPENNVIKKLLRKLGHKVKYYFQNGFYKVEIVV</sequence>
<organism evidence="2 3">
    <name type="scientific">Desulfonema magnum</name>
    <dbReference type="NCBI Taxonomy" id="45655"/>
    <lineage>
        <taxon>Bacteria</taxon>
        <taxon>Pseudomonadati</taxon>
        <taxon>Thermodesulfobacteriota</taxon>
        <taxon>Desulfobacteria</taxon>
        <taxon>Desulfobacterales</taxon>
        <taxon>Desulfococcaceae</taxon>
        <taxon>Desulfonema</taxon>
    </lineage>
</organism>
<reference evidence="2" key="1">
    <citation type="journal article" date="2021" name="Microb. Physiol.">
        <title>Proteogenomic Insights into the Physiology of Marine, Sulfate-Reducing, Filamentous Desulfonema limicola and Desulfonema magnum.</title>
        <authorList>
            <person name="Schnaars V."/>
            <person name="Wohlbrand L."/>
            <person name="Scheve S."/>
            <person name="Hinrichs C."/>
            <person name="Reinhardt R."/>
            <person name="Rabus R."/>
        </authorList>
    </citation>
    <scope>NUCLEOTIDE SEQUENCE</scope>
    <source>
        <strain evidence="2">4be13</strain>
    </source>
</reference>
<dbReference type="Gene3D" id="3.40.630.30">
    <property type="match status" value="1"/>
</dbReference>
<dbReference type="Proteomes" id="UP000663722">
    <property type="component" value="Chromosome"/>
</dbReference>
<dbReference type="AlphaFoldDB" id="A0A975BU31"/>
<accession>A0A975BU31</accession>
<keyword evidence="3" id="KW-1185">Reference proteome</keyword>
<dbReference type="KEGG" id="dmm:dnm_078450"/>
<feature type="domain" description="N-acetyltransferase" evidence="1">
    <location>
        <begin position="47"/>
        <end position="201"/>
    </location>
</feature>
<dbReference type="SUPFAM" id="SSF55729">
    <property type="entry name" value="Acyl-CoA N-acyltransferases (Nat)"/>
    <property type="match status" value="1"/>
</dbReference>